<protein>
    <submittedName>
        <fullName evidence="2">Uncharacterized protein</fullName>
    </submittedName>
</protein>
<gene>
    <name evidence="2" type="ORF">PGQ11_011422</name>
</gene>
<comment type="caution">
    <text evidence="2">The sequence shown here is derived from an EMBL/GenBank/DDBJ whole genome shotgun (WGS) entry which is preliminary data.</text>
</comment>
<reference evidence="2 3" key="1">
    <citation type="journal article" date="2024" name="IMA Fungus">
        <title>Apiospora arundinis, a panoply of carbohydrate-active enzymes and secondary metabolites.</title>
        <authorList>
            <person name="Sorensen T."/>
            <person name="Petersen C."/>
            <person name="Muurmann A.T."/>
            <person name="Christiansen J.V."/>
            <person name="Brundto M.L."/>
            <person name="Overgaard C.K."/>
            <person name="Boysen A.T."/>
            <person name="Wollenberg R.D."/>
            <person name="Larsen T.O."/>
            <person name="Sorensen J.L."/>
            <person name="Nielsen K.L."/>
            <person name="Sondergaard T.E."/>
        </authorList>
    </citation>
    <scope>NUCLEOTIDE SEQUENCE [LARGE SCALE GENOMIC DNA]</scope>
    <source>
        <strain evidence="2 3">AAU 773</strain>
    </source>
</reference>
<accession>A0ABR2HZK0</accession>
<organism evidence="2 3">
    <name type="scientific">Apiospora arundinis</name>
    <dbReference type="NCBI Taxonomy" id="335852"/>
    <lineage>
        <taxon>Eukaryota</taxon>
        <taxon>Fungi</taxon>
        <taxon>Dikarya</taxon>
        <taxon>Ascomycota</taxon>
        <taxon>Pezizomycotina</taxon>
        <taxon>Sordariomycetes</taxon>
        <taxon>Xylariomycetidae</taxon>
        <taxon>Amphisphaeriales</taxon>
        <taxon>Apiosporaceae</taxon>
        <taxon>Apiospora</taxon>
    </lineage>
</organism>
<evidence type="ECO:0000313" key="2">
    <source>
        <dbReference type="EMBL" id="KAK8855510.1"/>
    </source>
</evidence>
<proteinExistence type="predicted"/>
<dbReference type="Proteomes" id="UP001390339">
    <property type="component" value="Unassembled WGS sequence"/>
</dbReference>
<feature type="region of interest" description="Disordered" evidence="1">
    <location>
        <begin position="1"/>
        <end position="77"/>
    </location>
</feature>
<feature type="compositionally biased region" description="Low complexity" evidence="1">
    <location>
        <begin position="52"/>
        <end position="62"/>
    </location>
</feature>
<dbReference type="EMBL" id="JAPCWZ010000007">
    <property type="protein sequence ID" value="KAK8855510.1"/>
    <property type="molecule type" value="Genomic_DNA"/>
</dbReference>
<evidence type="ECO:0000256" key="1">
    <source>
        <dbReference type="SAM" id="MobiDB-lite"/>
    </source>
</evidence>
<evidence type="ECO:0000313" key="3">
    <source>
        <dbReference type="Proteomes" id="UP001390339"/>
    </source>
</evidence>
<sequence>MISHPVQKNNTENNKETTADRSSVMRSRAHAFCQALVSPPPPRDLLSEFFIPDPSSSSSSPEDGGGSPPRPTIHEHGPAWATKTLPFLGKSFAGGAACEEYFAVLGDTLAMHMSAADSFPGPEGFVVDAARNQVCVVGRGRFESVRTGRSWDEQFVYVLSGWDGPGRKIGRWDVWADPLSAWAAVAEEDVDGWKRGQHRS</sequence>
<keyword evidence="3" id="KW-1185">Reference proteome</keyword>
<name>A0ABR2HZK0_9PEZI</name>
<dbReference type="Gene3D" id="3.10.450.50">
    <property type="match status" value="1"/>
</dbReference>